<evidence type="ECO:0000313" key="1">
    <source>
        <dbReference type="EMBL" id="KAG5290647.1"/>
    </source>
</evidence>
<dbReference type="AlphaFoldDB" id="A0A8H7YFQ3"/>
<dbReference type="VEuPathDB" id="FungiDB:I7I52_07730"/>
<name>A0A8H7YFQ3_AJECA</name>
<reference evidence="1 2" key="1">
    <citation type="submission" date="2021-01" db="EMBL/GenBank/DDBJ databases">
        <title>Chromosome-level genome assembly of a human fungal pathogen reveals clustering of transcriptionally co-regulated genes.</title>
        <authorList>
            <person name="Voorhies M."/>
            <person name="Cohen S."/>
            <person name="Shea T.P."/>
            <person name="Petrus S."/>
            <person name="Munoz J.F."/>
            <person name="Poplawski S."/>
            <person name="Goldman W.E."/>
            <person name="Michael T."/>
            <person name="Cuomo C.A."/>
            <person name="Sil A."/>
            <person name="Beyhan S."/>
        </authorList>
    </citation>
    <scope>NUCLEOTIDE SEQUENCE [LARGE SCALE GENOMIC DNA]</scope>
    <source>
        <strain evidence="1 2">G184AR</strain>
    </source>
</reference>
<dbReference type="Proteomes" id="UP000670092">
    <property type="component" value="Unassembled WGS sequence"/>
</dbReference>
<proteinExistence type="predicted"/>
<sequence>MSIGFDVRSKYHSFFFADYSEKKKGISECTHKSIGDSKANGYHLTNANASGIRRRPANCSRCKYVKLRVFIGE</sequence>
<protein>
    <submittedName>
        <fullName evidence="1">Uncharacterized protein</fullName>
    </submittedName>
</protein>
<gene>
    <name evidence="1" type="ORF">I7I52_07730</name>
</gene>
<accession>A0A8H7YFQ3</accession>
<dbReference type="EMBL" id="JAEVHI010000005">
    <property type="protein sequence ID" value="KAG5290647.1"/>
    <property type="molecule type" value="Genomic_DNA"/>
</dbReference>
<organism evidence="1 2">
    <name type="scientific">Ajellomyces capsulatus</name>
    <name type="common">Darling's disease fungus</name>
    <name type="synonym">Histoplasma capsulatum</name>
    <dbReference type="NCBI Taxonomy" id="5037"/>
    <lineage>
        <taxon>Eukaryota</taxon>
        <taxon>Fungi</taxon>
        <taxon>Dikarya</taxon>
        <taxon>Ascomycota</taxon>
        <taxon>Pezizomycotina</taxon>
        <taxon>Eurotiomycetes</taxon>
        <taxon>Eurotiomycetidae</taxon>
        <taxon>Onygenales</taxon>
        <taxon>Ajellomycetaceae</taxon>
        <taxon>Histoplasma</taxon>
    </lineage>
</organism>
<comment type="caution">
    <text evidence="1">The sequence shown here is derived from an EMBL/GenBank/DDBJ whole genome shotgun (WGS) entry which is preliminary data.</text>
</comment>
<evidence type="ECO:0000313" key="2">
    <source>
        <dbReference type="Proteomes" id="UP000670092"/>
    </source>
</evidence>